<dbReference type="EMBL" id="BPLQ01008057">
    <property type="protein sequence ID" value="GIY34350.1"/>
    <property type="molecule type" value="Genomic_DNA"/>
</dbReference>
<dbReference type="AlphaFoldDB" id="A0AAV4SJT1"/>
<evidence type="ECO:0000313" key="1">
    <source>
        <dbReference type="EMBL" id="GIY34350.1"/>
    </source>
</evidence>
<dbReference type="Proteomes" id="UP001054837">
    <property type="component" value="Unassembled WGS sequence"/>
</dbReference>
<keyword evidence="2" id="KW-1185">Reference proteome</keyword>
<name>A0AAV4SJT1_9ARAC</name>
<gene>
    <name evidence="1" type="ORF">CDAR_35211</name>
</gene>
<accession>A0AAV4SJT1</accession>
<reference evidence="1 2" key="1">
    <citation type="submission" date="2021-06" db="EMBL/GenBank/DDBJ databases">
        <title>Caerostris darwini draft genome.</title>
        <authorList>
            <person name="Kono N."/>
            <person name="Arakawa K."/>
        </authorList>
    </citation>
    <scope>NUCLEOTIDE SEQUENCE [LARGE SCALE GENOMIC DNA]</scope>
</reference>
<sequence length="97" mass="11019">MKSLVKEPCSKIIHPFRNKRNVPQYPRIPLTSSFPLKRPPVLPTSSFPGVFGDSQQTILGVFLLCFLLIRSSSSRCRFEMHALISLRSTEVTGWTLE</sequence>
<proteinExistence type="predicted"/>
<organism evidence="1 2">
    <name type="scientific">Caerostris darwini</name>
    <dbReference type="NCBI Taxonomy" id="1538125"/>
    <lineage>
        <taxon>Eukaryota</taxon>
        <taxon>Metazoa</taxon>
        <taxon>Ecdysozoa</taxon>
        <taxon>Arthropoda</taxon>
        <taxon>Chelicerata</taxon>
        <taxon>Arachnida</taxon>
        <taxon>Araneae</taxon>
        <taxon>Araneomorphae</taxon>
        <taxon>Entelegynae</taxon>
        <taxon>Araneoidea</taxon>
        <taxon>Araneidae</taxon>
        <taxon>Caerostris</taxon>
    </lineage>
</organism>
<protein>
    <submittedName>
        <fullName evidence="1">Uncharacterized protein</fullName>
    </submittedName>
</protein>
<evidence type="ECO:0000313" key="2">
    <source>
        <dbReference type="Proteomes" id="UP001054837"/>
    </source>
</evidence>
<comment type="caution">
    <text evidence="1">The sequence shown here is derived from an EMBL/GenBank/DDBJ whole genome shotgun (WGS) entry which is preliminary data.</text>
</comment>